<evidence type="ECO:0000313" key="2">
    <source>
        <dbReference type="RefSeq" id="XP_019617080.1"/>
    </source>
</evidence>
<dbReference type="KEGG" id="bbel:109464514"/>
<protein>
    <submittedName>
        <fullName evidence="2">Uncharacterized protein LOC109464514</fullName>
    </submittedName>
</protein>
<organism evidence="1 2">
    <name type="scientific">Branchiostoma belcheri</name>
    <name type="common">Amphioxus</name>
    <dbReference type="NCBI Taxonomy" id="7741"/>
    <lineage>
        <taxon>Eukaryota</taxon>
        <taxon>Metazoa</taxon>
        <taxon>Chordata</taxon>
        <taxon>Cephalochordata</taxon>
        <taxon>Leptocardii</taxon>
        <taxon>Amphioxiformes</taxon>
        <taxon>Branchiostomatidae</taxon>
        <taxon>Branchiostoma</taxon>
    </lineage>
</organism>
<dbReference type="OrthoDB" id="6428524at2759"/>
<dbReference type="RefSeq" id="XP_019617080.1">
    <property type="nucleotide sequence ID" value="XM_019761521.1"/>
</dbReference>
<reference evidence="2" key="1">
    <citation type="submission" date="2025-08" db="UniProtKB">
        <authorList>
            <consortium name="RefSeq"/>
        </authorList>
    </citation>
    <scope>IDENTIFICATION</scope>
    <source>
        <tissue evidence="2">Gonad</tissue>
    </source>
</reference>
<proteinExistence type="predicted"/>
<sequence length="329" mass="38615">MAEAKPENEIEDDQCPVGKIIHKWVCDKEKECLDKVGGNKERFREDVKKALDKLFNAHKIFKLEEGIQSFKYERTFIQFGYIYKHAMFSARSLSKVMHRSNVLNKLEEKSSITIACLGGGPGSDVLGVLDYFRDFEGQLNIQLYDRKNKWGKCWKSLQAAIDEELHDPRVTVSFHDFDVTTADKNKPDIQDADVITMHYFMEEVYSEREKEEVKECFDHIIQTAKPGALFLYSGMYMYQATDWVHRLLKDNCKVLEPNMDLHIDLPRICQDYITVESIWIYRIQVDLRQEGDLKLFYDIRDNLETGGYPVKEISFRLDGNVVYRLYQKK</sequence>
<dbReference type="GeneID" id="109464514"/>
<dbReference type="Proteomes" id="UP000515135">
    <property type="component" value="Unplaced"/>
</dbReference>
<dbReference type="Gene3D" id="3.40.50.150">
    <property type="entry name" value="Vaccinia Virus protein VP39"/>
    <property type="match status" value="1"/>
</dbReference>
<gene>
    <name evidence="2" type="primary">LOC109464514</name>
</gene>
<accession>A0A6P4XKJ7</accession>
<dbReference type="AlphaFoldDB" id="A0A6P4XKJ7"/>
<keyword evidence="1" id="KW-1185">Reference proteome</keyword>
<dbReference type="InterPro" id="IPR029063">
    <property type="entry name" value="SAM-dependent_MTases_sf"/>
</dbReference>
<name>A0A6P4XKJ7_BRABE</name>
<evidence type="ECO:0000313" key="1">
    <source>
        <dbReference type="Proteomes" id="UP000515135"/>
    </source>
</evidence>